<keyword evidence="2" id="KW-0547">Nucleotide-binding</keyword>
<sequence length="390" mass="41180">MSRHDVHTHGEHRAADTLALREVTVAYGDTVVLDHLDLVVPARSGRSITVLLGPSGCGKSTLIRAVAGLEPLTGGTITVDGADLSSIPVHRRDFGVVFQDHQLFAGRSVFDNVAYGLRMRRVPRAEIAARVAEVLDLVKLSGRERDSVQNLSGGQAQRVALARALAPRPRLLLLDEPLSSLDRRLREELAEDLAEIIAAARTPAVMVTHDHDEAAALGDAVAVMREGRIEQVGAPSRLWRSPRNDWVARFLGATDIVDVEVSGPRVCGDLGDLSVLAAGEGGTLTRTDIALTDGPHRLALRPESLVVEAARPGEPGAGEVVASVSLPGRHRVRVRLDATGTGTHSQAATGLRELRGVSAADLAVGTRVRLRLDPAAVALVGEDQGGGAVA</sequence>
<name>A0A916WQQ7_9ACTN</name>
<organism evidence="6 7">
    <name type="scientific">Gordonia jinhuaensis</name>
    <dbReference type="NCBI Taxonomy" id="1517702"/>
    <lineage>
        <taxon>Bacteria</taxon>
        <taxon>Bacillati</taxon>
        <taxon>Actinomycetota</taxon>
        <taxon>Actinomycetes</taxon>
        <taxon>Mycobacteriales</taxon>
        <taxon>Gordoniaceae</taxon>
        <taxon>Gordonia</taxon>
    </lineage>
</organism>
<dbReference type="Gene3D" id="3.40.50.300">
    <property type="entry name" value="P-loop containing nucleotide triphosphate hydrolases"/>
    <property type="match status" value="1"/>
</dbReference>
<evidence type="ECO:0000259" key="5">
    <source>
        <dbReference type="PROSITE" id="PS50893"/>
    </source>
</evidence>
<protein>
    <recommendedName>
        <fullName evidence="4">ABC-type quaternary amine transporter</fullName>
        <ecNumber evidence="4">7.6.2.9</ecNumber>
    </recommendedName>
</protein>
<evidence type="ECO:0000313" key="6">
    <source>
        <dbReference type="EMBL" id="GGB23623.1"/>
    </source>
</evidence>
<reference evidence="6" key="1">
    <citation type="journal article" date="2014" name="Int. J. Syst. Evol. Microbiol.">
        <title>Complete genome sequence of Corynebacterium casei LMG S-19264T (=DSM 44701T), isolated from a smear-ripened cheese.</title>
        <authorList>
            <consortium name="US DOE Joint Genome Institute (JGI-PGF)"/>
            <person name="Walter F."/>
            <person name="Albersmeier A."/>
            <person name="Kalinowski J."/>
            <person name="Ruckert C."/>
        </authorList>
    </citation>
    <scope>NUCLEOTIDE SEQUENCE</scope>
    <source>
        <strain evidence="6">CGMCC 1.12827</strain>
    </source>
</reference>
<dbReference type="PANTHER" id="PTHR42781:SF4">
    <property type="entry name" value="SPERMIDINE_PUTRESCINE IMPORT ATP-BINDING PROTEIN POTA"/>
    <property type="match status" value="1"/>
</dbReference>
<evidence type="ECO:0000256" key="1">
    <source>
        <dbReference type="ARBA" id="ARBA00022448"/>
    </source>
</evidence>
<accession>A0A916WQQ7</accession>
<gene>
    <name evidence="6" type="ORF">GCM10011489_09890</name>
</gene>
<feature type="domain" description="ABC transporter" evidence="5">
    <location>
        <begin position="18"/>
        <end position="251"/>
    </location>
</feature>
<dbReference type="PROSITE" id="PS50893">
    <property type="entry name" value="ABC_TRANSPORTER_2"/>
    <property type="match status" value="1"/>
</dbReference>
<dbReference type="EMBL" id="BMGC01000004">
    <property type="protein sequence ID" value="GGB23623.1"/>
    <property type="molecule type" value="Genomic_DNA"/>
</dbReference>
<evidence type="ECO:0000256" key="2">
    <source>
        <dbReference type="ARBA" id="ARBA00022741"/>
    </source>
</evidence>
<dbReference type="Proteomes" id="UP000621454">
    <property type="component" value="Unassembled WGS sequence"/>
</dbReference>
<dbReference type="GO" id="GO:0005524">
    <property type="term" value="F:ATP binding"/>
    <property type="evidence" value="ECO:0007669"/>
    <property type="project" value="UniProtKB-KW"/>
</dbReference>
<keyword evidence="1" id="KW-0813">Transport</keyword>
<dbReference type="SUPFAM" id="SSF52540">
    <property type="entry name" value="P-loop containing nucleoside triphosphate hydrolases"/>
    <property type="match status" value="1"/>
</dbReference>
<keyword evidence="7" id="KW-1185">Reference proteome</keyword>
<dbReference type="EC" id="7.6.2.9" evidence="4"/>
<dbReference type="InterPro" id="IPR027417">
    <property type="entry name" value="P-loop_NTPase"/>
</dbReference>
<dbReference type="InterPro" id="IPR050093">
    <property type="entry name" value="ABC_SmlMolc_Importer"/>
</dbReference>
<dbReference type="Pfam" id="PF00005">
    <property type="entry name" value="ABC_tran"/>
    <property type="match status" value="1"/>
</dbReference>
<dbReference type="PANTHER" id="PTHR42781">
    <property type="entry name" value="SPERMIDINE/PUTRESCINE IMPORT ATP-BINDING PROTEIN POTA"/>
    <property type="match status" value="1"/>
</dbReference>
<dbReference type="FunFam" id="3.40.50.300:FF:000425">
    <property type="entry name" value="Probable ABC transporter, ATP-binding subunit"/>
    <property type="match status" value="1"/>
</dbReference>
<evidence type="ECO:0000313" key="7">
    <source>
        <dbReference type="Proteomes" id="UP000621454"/>
    </source>
</evidence>
<dbReference type="AlphaFoldDB" id="A0A916WQQ7"/>
<dbReference type="GO" id="GO:0015418">
    <property type="term" value="F:ABC-type quaternary ammonium compound transporting activity"/>
    <property type="evidence" value="ECO:0007669"/>
    <property type="project" value="UniProtKB-EC"/>
</dbReference>
<dbReference type="RefSeq" id="WP_188585462.1">
    <property type="nucleotide sequence ID" value="NZ_BMGC01000004.1"/>
</dbReference>
<proteinExistence type="predicted"/>
<reference evidence="6" key="2">
    <citation type="submission" date="2020-09" db="EMBL/GenBank/DDBJ databases">
        <authorList>
            <person name="Sun Q."/>
            <person name="Zhou Y."/>
        </authorList>
    </citation>
    <scope>NUCLEOTIDE SEQUENCE</scope>
    <source>
        <strain evidence="6">CGMCC 1.12827</strain>
    </source>
</reference>
<keyword evidence="3" id="KW-0067">ATP-binding</keyword>
<evidence type="ECO:0000256" key="4">
    <source>
        <dbReference type="ARBA" id="ARBA00066388"/>
    </source>
</evidence>
<dbReference type="InterPro" id="IPR003439">
    <property type="entry name" value="ABC_transporter-like_ATP-bd"/>
</dbReference>
<evidence type="ECO:0000256" key="3">
    <source>
        <dbReference type="ARBA" id="ARBA00022840"/>
    </source>
</evidence>
<dbReference type="PROSITE" id="PS00211">
    <property type="entry name" value="ABC_TRANSPORTER_1"/>
    <property type="match status" value="1"/>
</dbReference>
<dbReference type="SMART" id="SM00382">
    <property type="entry name" value="AAA"/>
    <property type="match status" value="1"/>
</dbReference>
<dbReference type="GO" id="GO:0016887">
    <property type="term" value="F:ATP hydrolysis activity"/>
    <property type="evidence" value="ECO:0007669"/>
    <property type="project" value="InterPro"/>
</dbReference>
<dbReference type="InterPro" id="IPR017871">
    <property type="entry name" value="ABC_transporter-like_CS"/>
</dbReference>
<dbReference type="InterPro" id="IPR003593">
    <property type="entry name" value="AAA+_ATPase"/>
</dbReference>
<comment type="caution">
    <text evidence="6">The sequence shown here is derived from an EMBL/GenBank/DDBJ whole genome shotgun (WGS) entry which is preliminary data.</text>
</comment>